<accession>K7QZ39</accession>
<gene>
    <name evidence="1" type="ORF">Theos_2367</name>
</gene>
<dbReference type="AlphaFoldDB" id="K7QZ39"/>
<geneLocation type="plasmid" evidence="1 2">
    <name>pTHEOS01</name>
</geneLocation>
<sequence>MPFLEALERAQGQLPVVEKLELKPKPKPKEGLFVWEARGGGQEVWLDALTGEVRLRR</sequence>
<evidence type="ECO:0000313" key="1">
    <source>
        <dbReference type="EMBL" id="AFV77353.1"/>
    </source>
</evidence>
<dbReference type="KEGG" id="tos:Theos_2367"/>
<evidence type="ECO:0000313" key="2">
    <source>
        <dbReference type="Proteomes" id="UP000000211"/>
    </source>
</evidence>
<dbReference type="HOGENOM" id="CLU_2995201_0_0_0"/>
<keyword evidence="2" id="KW-1185">Reference proteome</keyword>
<evidence type="ECO:0008006" key="3">
    <source>
        <dbReference type="Google" id="ProtNLM"/>
    </source>
</evidence>
<dbReference type="EMBL" id="CP003250">
    <property type="protein sequence ID" value="AFV77353.1"/>
    <property type="molecule type" value="Genomic_DNA"/>
</dbReference>
<dbReference type="Proteomes" id="UP000000211">
    <property type="component" value="Plasmid pTHEOS01"/>
</dbReference>
<name>K7QZ39_THEOS</name>
<organism evidence="1 2">
    <name type="scientific">Thermus oshimai JL-2</name>
    <dbReference type="NCBI Taxonomy" id="751945"/>
    <lineage>
        <taxon>Bacteria</taxon>
        <taxon>Thermotogati</taxon>
        <taxon>Deinococcota</taxon>
        <taxon>Deinococci</taxon>
        <taxon>Thermales</taxon>
        <taxon>Thermaceae</taxon>
        <taxon>Thermus</taxon>
    </lineage>
</organism>
<proteinExistence type="predicted"/>
<protein>
    <recommendedName>
        <fullName evidence="3">PepSY domain-containing protein</fullName>
    </recommendedName>
</protein>
<dbReference type="PATRIC" id="fig|751945.3.peg.2306"/>
<keyword evidence="1" id="KW-0614">Plasmid</keyword>
<reference evidence="1 2" key="1">
    <citation type="journal article" date="2013" name="Genome Announc.">
        <title>Whole Genome Sequencing of Thermus oshimai JL-2 and Thermus thermophilus JL-18, Incomplete Denitrifiers from the United States Great Basin.</title>
        <authorList>
            <person name="Murugapiran S.K."/>
            <person name="Huntemann M."/>
            <person name="Wei C.L."/>
            <person name="Han J."/>
            <person name="Detter J.C."/>
            <person name="Han C.S."/>
            <person name="Erkkila T.H."/>
            <person name="Teshima H."/>
            <person name="Chen A."/>
            <person name="Kyrpides N."/>
            <person name="Mavrommatis K."/>
            <person name="Markowitz V."/>
            <person name="Szeto E."/>
            <person name="Ivanova N."/>
            <person name="Pagani I."/>
            <person name="Lam J."/>
            <person name="McDonald A.I."/>
            <person name="Dodsworth J.A."/>
            <person name="Pati A."/>
            <person name="Goodwin L."/>
            <person name="Peters L."/>
            <person name="Pitluck S."/>
            <person name="Woyke T."/>
            <person name="Hedlund B.P."/>
        </authorList>
    </citation>
    <scope>NUCLEOTIDE SEQUENCE</scope>
    <source>
        <strain evidence="1 2">JL-2</strain>
        <plasmid evidence="1">pTHEOS01</plasmid>
    </source>
</reference>